<protein>
    <submittedName>
        <fullName evidence="2">Uncharacterized protein</fullName>
    </submittedName>
</protein>
<evidence type="ECO:0000313" key="3">
    <source>
        <dbReference type="Proteomes" id="UP000034803"/>
    </source>
</evidence>
<dbReference type="AlphaFoldDB" id="A0A0F9YZB3"/>
<evidence type="ECO:0000313" key="2">
    <source>
        <dbReference type="EMBL" id="KKP31711.1"/>
    </source>
</evidence>
<keyword evidence="1" id="KW-0812">Transmembrane</keyword>
<keyword evidence="1" id="KW-1133">Transmembrane helix</keyword>
<accession>A0A0F9YZB3</accession>
<sequence>MENQISTIPATSTIPVVDNQQMVTPEKPKKSNFLTILLSILLFVSITIIGFLIFQTQKLTKELTELKTVGTSTPTPVVQIEPTITPNTTPEPNINTKMYTSDKYGFSFRYPNNTKILGDTTNTTFTLIDQNKAITVIIGYNGDKYPTKDYFLRQIDPQDPQSISKYVSFVNLNIKNNNFVWASQDPVYFKLQSTGLSNYLITTNKNYVINFNTSDFTSNEPQESLINQILSTFKLTD</sequence>
<evidence type="ECO:0000256" key="1">
    <source>
        <dbReference type="SAM" id="Phobius"/>
    </source>
</evidence>
<dbReference type="EMBL" id="LBOI01000006">
    <property type="protein sequence ID" value="KKP31711.1"/>
    <property type="molecule type" value="Genomic_DNA"/>
</dbReference>
<feature type="transmembrane region" description="Helical" evidence="1">
    <location>
        <begin position="33"/>
        <end position="54"/>
    </location>
</feature>
<gene>
    <name evidence="2" type="ORF">UR21_C0006G0026</name>
</gene>
<keyword evidence="1" id="KW-0472">Membrane</keyword>
<organism evidence="2 3">
    <name type="scientific">Candidatus Woesebacteria bacterium GW2011_GWC2_31_9</name>
    <dbReference type="NCBI Taxonomy" id="1618586"/>
    <lineage>
        <taxon>Bacteria</taxon>
        <taxon>Candidatus Woeseibacteriota</taxon>
    </lineage>
</organism>
<proteinExistence type="predicted"/>
<reference evidence="2 3" key="1">
    <citation type="journal article" date="2015" name="Nature">
        <title>rRNA introns, odd ribosomes, and small enigmatic genomes across a large radiation of phyla.</title>
        <authorList>
            <person name="Brown C.T."/>
            <person name="Hug L.A."/>
            <person name="Thomas B.C."/>
            <person name="Sharon I."/>
            <person name="Castelle C.J."/>
            <person name="Singh A."/>
            <person name="Wilkins M.J."/>
            <person name="Williams K.H."/>
            <person name="Banfield J.F."/>
        </authorList>
    </citation>
    <scope>NUCLEOTIDE SEQUENCE [LARGE SCALE GENOMIC DNA]</scope>
</reference>
<dbReference type="Proteomes" id="UP000034803">
    <property type="component" value="Unassembled WGS sequence"/>
</dbReference>
<name>A0A0F9YZB3_9BACT</name>
<comment type="caution">
    <text evidence="2">The sequence shown here is derived from an EMBL/GenBank/DDBJ whole genome shotgun (WGS) entry which is preliminary data.</text>
</comment>